<reference evidence="1" key="1">
    <citation type="submission" date="2016-02" db="EMBL/GenBank/DDBJ databases">
        <title>WGS assembly of Manihot esculenta.</title>
        <authorList>
            <person name="Bredeson J.V."/>
            <person name="Prochnik S.E."/>
            <person name="Lyons J.B."/>
            <person name="Schmutz J."/>
            <person name="Grimwood J."/>
            <person name="Vrebalov J."/>
            <person name="Bart R.S."/>
            <person name="Amuge T."/>
            <person name="Ferguson M.E."/>
            <person name="Green R."/>
            <person name="Putnam N."/>
            <person name="Stites J."/>
            <person name="Rounsley S."/>
            <person name="Rokhsar D.S."/>
        </authorList>
    </citation>
    <scope>NUCLEOTIDE SEQUENCE [LARGE SCALE GENOMIC DNA]</scope>
    <source>
        <tissue evidence="1">Leaf</tissue>
    </source>
</reference>
<protein>
    <submittedName>
        <fullName evidence="1">Uncharacterized protein</fullName>
    </submittedName>
</protein>
<name>A0A2C9USU5_MANES</name>
<proteinExistence type="predicted"/>
<sequence>MAVLLAAVLEGLGVVASSLWGLQEQRFTANLESVRYAMLFMSRALVFCFLSLNDHTRAEMSLALI</sequence>
<dbReference type="AlphaFoldDB" id="A0A2C9USU5"/>
<dbReference type="EMBL" id="CM004399">
    <property type="protein sequence ID" value="OAY33627.1"/>
    <property type="molecule type" value="Genomic_DNA"/>
</dbReference>
<gene>
    <name evidence="1" type="ORF">MANES_13G111800</name>
</gene>
<organism evidence="1">
    <name type="scientific">Manihot esculenta</name>
    <name type="common">Cassava</name>
    <name type="synonym">Jatropha manihot</name>
    <dbReference type="NCBI Taxonomy" id="3983"/>
    <lineage>
        <taxon>Eukaryota</taxon>
        <taxon>Viridiplantae</taxon>
        <taxon>Streptophyta</taxon>
        <taxon>Embryophyta</taxon>
        <taxon>Tracheophyta</taxon>
        <taxon>Spermatophyta</taxon>
        <taxon>Magnoliopsida</taxon>
        <taxon>eudicotyledons</taxon>
        <taxon>Gunneridae</taxon>
        <taxon>Pentapetalae</taxon>
        <taxon>rosids</taxon>
        <taxon>fabids</taxon>
        <taxon>Malpighiales</taxon>
        <taxon>Euphorbiaceae</taxon>
        <taxon>Crotonoideae</taxon>
        <taxon>Manihoteae</taxon>
        <taxon>Manihot</taxon>
    </lineage>
</organism>
<accession>A0A2C9USU5</accession>
<evidence type="ECO:0000313" key="1">
    <source>
        <dbReference type="EMBL" id="OAY33627.1"/>
    </source>
</evidence>